<feature type="chain" id="PRO_5036978038" evidence="1">
    <location>
        <begin position="25"/>
        <end position="156"/>
    </location>
</feature>
<protein>
    <submittedName>
        <fullName evidence="2">Uncharacterized protein</fullName>
    </submittedName>
</protein>
<gene>
    <name evidence="2" type="ORF">DERF_000431</name>
</gene>
<keyword evidence="3" id="KW-1185">Reference proteome</keyword>
<feature type="signal peptide" evidence="1">
    <location>
        <begin position="1"/>
        <end position="24"/>
    </location>
</feature>
<dbReference type="EMBL" id="ASGP02000001">
    <property type="protein sequence ID" value="KAH9526333.1"/>
    <property type="molecule type" value="Genomic_DNA"/>
</dbReference>
<sequence length="156" mass="18731">MSTLKLITFFFCFGSIFLIESIDCRHVDLCDTLLIKMMLWPCDCRSQQPNRLTCSGFFVSDRSLKRFEHHVKRLIEYEAPVFLLPSLKRLFNRFNQIEITNTRLTEFNIRNMVDYFPMTDFHFKSNRYLREIRLGSNRTLLNNLFIENMPNVNIDE</sequence>
<keyword evidence="1" id="KW-0732">Signal</keyword>
<name>A0A922I8V4_DERFA</name>
<reference evidence="2" key="2">
    <citation type="journal article" date="2022" name="Res Sq">
        <title>Comparative Genomics Reveals Insights into the Divergent Evolution of Astigmatic Mites and Household Pest Adaptations.</title>
        <authorList>
            <person name="Xiong Q."/>
            <person name="Wan A.T.-Y."/>
            <person name="Liu X.-Y."/>
            <person name="Fung C.S.-H."/>
            <person name="Xiao X."/>
            <person name="Malainual N."/>
            <person name="Hou J."/>
            <person name="Wang L."/>
            <person name="Wang M."/>
            <person name="Yang K."/>
            <person name="Cui Y."/>
            <person name="Leung E."/>
            <person name="Nong W."/>
            <person name="Shin S.-K."/>
            <person name="Au S."/>
            <person name="Jeong K.Y."/>
            <person name="Chew F.T."/>
            <person name="Hui J."/>
            <person name="Leung T.F."/>
            <person name="Tungtrongchitr A."/>
            <person name="Zhong N."/>
            <person name="Liu Z."/>
            <person name="Tsui S."/>
        </authorList>
    </citation>
    <scope>NUCLEOTIDE SEQUENCE</scope>
    <source>
        <strain evidence="2">Derf</strain>
        <tissue evidence="2">Whole organism</tissue>
    </source>
</reference>
<proteinExistence type="predicted"/>
<accession>A0A922I8V4</accession>
<organism evidence="2 3">
    <name type="scientific">Dermatophagoides farinae</name>
    <name type="common">American house dust mite</name>
    <dbReference type="NCBI Taxonomy" id="6954"/>
    <lineage>
        <taxon>Eukaryota</taxon>
        <taxon>Metazoa</taxon>
        <taxon>Ecdysozoa</taxon>
        <taxon>Arthropoda</taxon>
        <taxon>Chelicerata</taxon>
        <taxon>Arachnida</taxon>
        <taxon>Acari</taxon>
        <taxon>Acariformes</taxon>
        <taxon>Sarcoptiformes</taxon>
        <taxon>Astigmata</taxon>
        <taxon>Psoroptidia</taxon>
        <taxon>Analgoidea</taxon>
        <taxon>Pyroglyphidae</taxon>
        <taxon>Dermatophagoidinae</taxon>
        <taxon>Dermatophagoides</taxon>
    </lineage>
</organism>
<dbReference type="Proteomes" id="UP000790347">
    <property type="component" value="Unassembled WGS sequence"/>
</dbReference>
<reference evidence="2" key="1">
    <citation type="submission" date="2013-05" db="EMBL/GenBank/DDBJ databases">
        <authorList>
            <person name="Yim A.K.Y."/>
            <person name="Chan T.F."/>
            <person name="Ji K.M."/>
            <person name="Liu X.Y."/>
            <person name="Zhou J.W."/>
            <person name="Li R.Q."/>
            <person name="Yang K.Y."/>
            <person name="Li J."/>
            <person name="Li M."/>
            <person name="Law P.T.W."/>
            <person name="Wu Y.L."/>
            <person name="Cai Z.L."/>
            <person name="Qin H."/>
            <person name="Bao Y."/>
            <person name="Leung R.K.K."/>
            <person name="Ng P.K.S."/>
            <person name="Zou J."/>
            <person name="Zhong X.J."/>
            <person name="Ran P.X."/>
            <person name="Zhong N.S."/>
            <person name="Liu Z.G."/>
            <person name="Tsui S.K.W."/>
        </authorList>
    </citation>
    <scope>NUCLEOTIDE SEQUENCE</scope>
    <source>
        <strain evidence="2">Derf</strain>
        <tissue evidence="2">Whole organism</tissue>
    </source>
</reference>
<dbReference type="AlphaFoldDB" id="A0A922I8V4"/>
<comment type="caution">
    <text evidence="2">The sequence shown here is derived from an EMBL/GenBank/DDBJ whole genome shotgun (WGS) entry which is preliminary data.</text>
</comment>
<evidence type="ECO:0000313" key="3">
    <source>
        <dbReference type="Proteomes" id="UP000790347"/>
    </source>
</evidence>
<evidence type="ECO:0000256" key="1">
    <source>
        <dbReference type="SAM" id="SignalP"/>
    </source>
</evidence>
<evidence type="ECO:0000313" key="2">
    <source>
        <dbReference type="EMBL" id="KAH9526333.1"/>
    </source>
</evidence>